<name>A0ABM7KUZ0_9MYCO</name>
<keyword evidence="2" id="KW-0614">Plasmid</keyword>
<feature type="region of interest" description="Disordered" evidence="1">
    <location>
        <begin position="1"/>
        <end position="24"/>
    </location>
</feature>
<gene>
    <name evidence="2" type="ORF">MBRA_51110</name>
</gene>
<dbReference type="Proteomes" id="UP000467379">
    <property type="component" value="Plasmid pJCM12687"/>
</dbReference>
<proteinExistence type="predicted"/>
<evidence type="ECO:0000313" key="2">
    <source>
        <dbReference type="EMBL" id="BBZ14916.1"/>
    </source>
</evidence>
<evidence type="ECO:0000256" key="1">
    <source>
        <dbReference type="SAM" id="MobiDB-lite"/>
    </source>
</evidence>
<geneLocation type="plasmid" evidence="2 3">
    <name>pJCM12687</name>
</geneLocation>
<evidence type="ECO:0000313" key="3">
    <source>
        <dbReference type="Proteomes" id="UP000467379"/>
    </source>
</evidence>
<accession>A0ABM7KUZ0</accession>
<feature type="region of interest" description="Disordered" evidence="1">
    <location>
        <begin position="332"/>
        <end position="352"/>
    </location>
</feature>
<protein>
    <submittedName>
        <fullName evidence="2">Uncharacterized protein</fullName>
    </submittedName>
</protein>
<organism evidence="2 3">
    <name type="scientific">Mycobacterium branderi</name>
    <dbReference type="NCBI Taxonomy" id="43348"/>
    <lineage>
        <taxon>Bacteria</taxon>
        <taxon>Bacillati</taxon>
        <taxon>Actinomycetota</taxon>
        <taxon>Actinomycetes</taxon>
        <taxon>Mycobacteriales</taxon>
        <taxon>Mycobacteriaceae</taxon>
        <taxon>Mycobacterium</taxon>
    </lineage>
</organism>
<keyword evidence="3" id="KW-1185">Reference proteome</keyword>
<reference evidence="2 3" key="1">
    <citation type="journal article" date="2019" name="Emerg. Microbes Infect.">
        <title>Comprehensive subspecies identification of 175 nontuberculous mycobacteria species based on 7547 genomic profiles.</title>
        <authorList>
            <person name="Matsumoto Y."/>
            <person name="Kinjo T."/>
            <person name="Motooka D."/>
            <person name="Nabeya D."/>
            <person name="Jung N."/>
            <person name="Uechi K."/>
            <person name="Horii T."/>
            <person name="Iida T."/>
            <person name="Fujita J."/>
            <person name="Nakamura S."/>
        </authorList>
    </citation>
    <scope>NUCLEOTIDE SEQUENCE [LARGE SCALE GENOMIC DNA]</scope>
    <source>
        <strain evidence="2 3">JCM 12687</strain>
        <plasmid evidence="2">pJCM12687</plasmid>
    </source>
</reference>
<sequence length="352" mass="39687">MVSAQRPDAQPLPRRGDFEGKALVGPFAPDAASMHSDEPLFGMPPEALYLWGTLRDDQGDLHTIMRRIPHNGQPTSRRRLVVQSTIGGAGELRMHPCGRNSAPHVDPIRELFDRDTIEWRSNPGVEGAPFRARWANESCQWVEEGTFELCGTLIKPGMQWYVPDPRASMAYLSTIYRLDGSIFGRACRGLMGFDQVHMYEGGEVYRTLDPLIEGGLEHLWYTWATCYKDGSIDAGHFMLGNKRFGFAILTDENGAVRCTTDVDGEVTFDDDNYWPTGARFSMGDVEYEFLPDPRGRMPDLGPIPNPQVEGRWRRVGDAREPDVWFAWGEALPANGSRPRRHTYKPEPAVTRE</sequence>
<dbReference type="EMBL" id="AP022607">
    <property type="protein sequence ID" value="BBZ14916.1"/>
    <property type="molecule type" value="Genomic_DNA"/>
</dbReference>